<dbReference type="GO" id="GO:0003964">
    <property type="term" value="F:RNA-directed DNA polymerase activity"/>
    <property type="evidence" value="ECO:0007669"/>
    <property type="project" value="UniProtKB-KW"/>
</dbReference>
<gene>
    <name evidence="11" type="ORF">FX987_03026</name>
</gene>
<evidence type="ECO:0000256" key="1">
    <source>
        <dbReference type="ARBA" id="ARBA00012493"/>
    </source>
</evidence>
<dbReference type="PRINTS" id="PR00866">
    <property type="entry name" value="RNADNAPOLMS"/>
</dbReference>
<keyword evidence="12" id="KW-1185">Reference proteome</keyword>
<evidence type="ECO:0000256" key="2">
    <source>
        <dbReference type="ARBA" id="ARBA00022679"/>
    </source>
</evidence>
<comment type="similarity">
    <text evidence="8">Belongs to the bacterial reverse transcriptase family.</text>
</comment>
<dbReference type="SUPFAM" id="SSF56672">
    <property type="entry name" value="DNA/RNA polymerases"/>
    <property type="match status" value="1"/>
</dbReference>
<dbReference type="Proteomes" id="UP000509761">
    <property type="component" value="Chromosome"/>
</dbReference>
<proteinExistence type="inferred from homology"/>
<evidence type="ECO:0000256" key="5">
    <source>
        <dbReference type="ARBA" id="ARBA00022842"/>
    </source>
</evidence>
<dbReference type="InterPro" id="IPR000477">
    <property type="entry name" value="RT_dom"/>
</dbReference>
<name>A0AAP9NN57_9GAMM</name>
<dbReference type="EC" id="2.7.7.49" evidence="1"/>
<keyword evidence="4" id="KW-0479">Metal-binding</keyword>
<feature type="domain" description="Reverse transcriptase" evidence="10">
    <location>
        <begin position="125"/>
        <end position="350"/>
    </location>
</feature>
<dbReference type="Pfam" id="PF08388">
    <property type="entry name" value="GIIM"/>
    <property type="match status" value="1"/>
</dbReference>
<dbReference type="NCBIfam" id="TIGR04416">
    <property type="entry name" value="group_II_RT_mat"/>
    <property type="match status" value="1"/>
</dbReference>
<evidence type="ECO:0000256" key="6">
    <source>
        <dbReference type="ARBA" id="ARBA00022918"/>
    </source>
</evidence>
<keyword evidence="7" id="KW-0051">Antiviral defense</keyword>
<evidence type="ECO:0000313" key="11">
    <source>
        <dbReference type="EMBL" id="QKS25230.1"/>
    </source>
</evidence>
<dbReference type="GO" id="GO:0051607">
    <property type="term" value="P:defense response to virus"/>
    <property type="evidence" value="ECO:0007669"/>
    <property type="project" value="UniProtKB-KW"/>
</dbReference>
<reference evidence="11 12" key="1">
    <citation type="submission" date="2019-12" db="EMBL/GenBank/DDBJ databases">
        <title>Genome sequencing and assembly of endphytes of Porphyra tenera.</title>
        <authorList>
            <person name="Park J.M."/>
            <person name="Shin R."/>
            <person name="Jo S.H."/>
        </authorList>
    </citation>
    <scope>NUCLEOTIDE SEQUENCE [LARGE SCALE GENOMIC DNA]</scope>
    <source>
        <strain evidence="11 12">GPM3</strain>
    </source>
</reference>
<dbReference type="CDD" id="cd01651">
    <property type="entry name" value="RT_G2_intron"/>
    <property type="match status" value="1"/>
</dbReference>
<accession>A0AAP9NN57</accession>
<sequence length="488" mass="55613">MTPRSEKSAEAVVAPRFFFFLEQRAEREGASNVLSMRSVTHQMPATAGREKACQGEALSSCSSDETGLPRQVPEDAGQGLLERAFARENMLRAWKRVRANKGAAGIDGLDIAQTAEHLRWAWPDIRQQLLASRYYPQPVRRVAIPKPDGSERELGIPTVTDRLIQQALLQVLQPLIDPTFSEHSYGFRPGRRAHDAVLAAQSFAQQGYHTVVDVDLSRFFDRVNHDILIDRLRKRIQDNRVIHLVRAYLNAGIMEGGVVIYRHEGTPQGGPLSPLLANILLDEVDRTLERRGHHFARYADDCNVYVRSQKAGERVMALLRRCYSKLRLTINESKSAVTSVFGRKFLGYALWEAKGGDVRRGISAKALGAFKQRIRQLTRRNGGRSISQVVAYLRRYLLGWQGYFKLSQTPRIWRSLDGWIRRRLRALHLKQWRRGKTIYRELMRLGATPRVAQSVAALSRRWWHNSLSGVHHVLTVAYFDRLGVPRLS</sequence>
<dbReference type="EMBL" id="CP054580">
    <property type="protein sequence ID" value="QKS25230.1"/>
    <property type="molecule type" value="Genomic_DNA"/>
</dbReference>
<evidence type="ECO:0000259" key="10">
    <source>
        <dbReference type="PROSITE" id="PS50878"/>
    </source>
</evidence>
<dbReference type="InterPro" id="IPR000123">
    <property type="entry name" value="Reverse_transcriptase_msDNA"/>
</dbReference>
<evidence type="ECO:0000256" key="7">
    <source>
        <dbReference type="ARBA" id="ARBA00023118"/>
    </source>
</evidence>
<dbReference type="GO" id="GO:0003723">
    <property type="term" value="F:RNA binding"/>
    <property type="evidence" value="ECO:0007669"/>
    <property type="project" value="InterPro"/>
</dbReference>
<dbReference type="AlphaFoldDB" id="A0AAP9NN57"/>
<evidence type="ECO:0000256" key="3">
    <source>
        <dbReference type="ARBA" id="ARBA00022695"/>
    </source>
</evidence>
<dbReference type="InterPro" id="IPR043502">
    <property type="entry name" value="DNA/RNA_pol_sf"/>
</dbReference>
<dbReference type="InterPro" id="IPR013597">
    <property type="entry name" value="Mat_intron_G2"/>
</dbReference>
<evidence type="ECO:0000256" key="8">
    <source>
        <dbReference type="ARBA" id="ARBA00034120"/>
    </source>
</evidence>
<evidence type="ECO:0000313" key="12">
    <source>
        <dbReference type="Proteomes" id="UP000509761"/>
    </source>
</evidence>
<dbReference type="InterPro" id="IPR051083">
    <property type="entry name" value="GrpII_Intron_Splice-Mob/Def"/>
</dbReference>
<keyword evidence="2" id="KW-0808">Transferase</keyword>
<evidence type="ECO:0000256" key="4">
    <source>
        <dbReference type="ARBA" id="ARBA00022723"/>
    </source>
</evidence>
<comment type="catalytic activity">
    <reaction evidence="9">
        <text>DNA(n) + a 2'-deoxyribonucleoside 5'-triphosphate = DNA(n+1) + diphosphate</text>
        <dbReference type="Rhea" id="RHEA:22508"/>
        <dbReference type="Rhea" id="RHEA-COMP:17339"/>
        <dbReference type="Rhea" id="RHEA-COMP:17340"/>
        <dbReference type="ChEBI" id="CHEBI:33019"/>
        <dbReference type="ChEBI" id="CHEBI:61560"/>
        <dbReference type="ChEBI" id="CHEBI:173112"/>
        <dbReference type="EC" id="2.7.7.49"/>
    </reaction>
</comment>
<evidence type="ECO:0000256" key="9">
    <source>
        <dbReference type="ARBA" id="ARBA00048173"/>
    </source>
</evidence>
<dbReference type="PANTHER" id="PTHR34047:SF8">
    <property type="entry name" value="PROTEIN YKFC"/>
    <property type="match status" value="1"/>
</dbReference>
<keyword evidence="3" id="KW-0548">Nucleotidyltransferase</keyword>
<keyword evidence="6" id="KW-0695">RNA-directed DNA polymerase</keyword>
<dbReference type="PANTHER" id="PTHR34047">
    <property type="entry name" value="NUCLEAR INTRON MATURASE 1, MITOCHONDRIAL-RELATED"/>
    <property type="match status" value="1"/>
</dbReference>
<dbReference type="GO" id="GO:0046872">
    <property type="term" value="F:metal ion binding"/>
    <property type="evidence" value="ECO:0007669"/>
    <property type="project" value="UniProtKB-KW"/>
</dbReference>
<dbReference type="PROSITE" id="PS50878">
    <property type="entry name" value="RT_POL"/>
    <property type="match status" value="1"/>
</dbReference>
<protein>
    <recommendedName>
        <fullName evidence="1">RNA-directed DNA polymerase</fullName>
        <ecNumber evidence="1">2.7.7.49</ecNumber>
    </recommendedName>
</protein>
<organism evidence="11 12">
    <name type="scientific">Vreelandella titanicae</name>
    <dbReference type="NCBI Taxonomy" id="664683"/>
    <lineage>
        <taxon>Bacteria</taxon>
        <taxon>Pseudomonadati</taxon>
        <taxon>Pseudomonadota</taxon>
        <taxon>Gammaproteobacteria</taxon>
        <taxon>Oceanospirillales</taxon>
        <taxon>Halomonadaceae</taxon>
        <taxon>Vreelandella</taxon>
    </lineage>
</organism>
<dbReference type="Pfam" id="PF00078">
    <property type="entry name" value="RVT_1"/>
    <property type="match status" value="1"/>
</dbReference>
<keyword evidence="5" id="KW-0460">Magnesium</keyword>
<dbReference type="InterPro" id="IPR030931">
    <property type="entry name" value="Group_II_RT_mat"/>
</dbReference>